<proteinExistence type="predicted"/>
<organism evidence="2 3">
    <name type="scientific">Burkholderia ubonensis</name>
    <dbReference type="NCBI Taxonomy" id="101571"/>
    <lineage>
        <taxon>Bacteria</taxon>
        <taxon>Pseudomonadati</taxon>
        <taxon>Pseudomonadota</taxon>
        <taxon>Betaproteobacteria</taxon>
        <taxon>Burkholderiales</taxon>
        <taxon>Burkholderiaceae</taxon>
        <taxon>Burkholderia</taxon>
        <taxon>Burkholderia cepacia complex</taxon>
    </lineage>
</organism>
<evidence type="ECO:0000313" key="2">
    <source>
        <dbReference type="EMBL" id="KWZ52944.1"/>
    </source>
</evidence>
<dbReference type="EMBL" id="LNJU01000005">
    <property type="protein sequence ID" value="KWZ52944.1"/>
    <property type="molecule type" value="Genomic_DNA"/>
</dbReference>
<evidence type="ECO:0000313" key="3">
    <source>
        <dbReference type="Proteomes" id="UP000070119"/>
    </source>
</evidence>
<dbReference type="Proteomes" id="UP000070119">
    <property type="component" value="Chromosome 2"/>
</dbReference>
<protein>
    <submittedName>
        <fullName evidence="2">Uncharacterized protein</fullName>
    </submittedName>
</protein>
<sequence length="203" mass="21935">MIVCFVGFFMKLKVASLIAGLVALFLSNAAQSEELSWLADKTLCTASMPNKFYKPDGNSDLAKLQQLRKLVGAGKAIADGAEVIFGVKPGVTLWGFQVESVVLLKNAYPAGSSLAIDVKGNIEDVKAKLDRALTGYERVGPFVSRFNDVSQGDSIAYVRSVKYNPGYVDQGLDEKIGTFRVFLSASKSSSDLRTSVYCAVEQE</sequence>
<name>A0AA40R4D7_9BURK</name>
<keyword evidence="1" id="KW-0732">Signal</keyword>
<comment type="caution">
    <text evidence="2">The sequence shown here is derived from an EMBL/GenBank/DDBJ whole genome shotgun (WGS) entry which is preliminary data.</text>
</comment>
<feature type="signal peptide" evidence="1">
    <location>
        <begin position="1"/>
        <end position="32"/>
    </location>
</feature>
<reference evidence="2 3" key="1">
    <citation type="submission" date="2015-11" db="EMBL/GenBank/DDBJ databases">
        <authorList>
            <person name="Sahl J."/>
            <person name="Wagner D."/>
            <person name="Keim P."/>
        </authorList>
    </citation>
    <scope>NUCLEOTIDE SEQUENCE [LARGE SCALE GENOMIC DNA]</scope>
    <source>
        <strain evidence="2 3">MSMB1157</strain>
    </source>
</reference>
<evidence type="ECO:0000256" key="1">
    <source>
        <dbReference type="SAM" id="SignalP"/>
    </source>
</evidence>
<feature type="chain" id="PRO_5041243269" evidence="1">
    <location>
        <begin position="33"/>
        <end position="203"/>
    </location>
</feature>
<accession>A0AA40R4D7</accession>
<dbReference type="AlphaFoldDB" id="A0AA40R4D7"/>
<gene>
    <name evidence="2" type="ORF">WK57_28420</name>
</gene>